<dbReference type="Gene3D" id="3.40.50.1390">
    <property type="entry name" value="Resolvase, N-terminal catalytic domain"/>
    <property type="match status" value="1"/>
</dbReference>
<dbReference type="RefSeq" id="WP_005267157.1">
    <property type="nucleotide sequence ID" value="NZ_ANPE02000067.1"/>
</dbReference>
<keyword evidence="4" id="KW-0233">DNA recombination</keyword>
<dbReference type="PROSITE" id="PS00397">
    <property type="entry name" value="RECOMBINASES_1"/>
    <property type="match status" value="1"/>
</dbReference>
<dbReference type="PANTHER" id="PTHR30461:SF2">
    <property type="entry name" value="SERINE RECOMBINASE PINE-RELATED"/>
    <property type="match status" value="1"/>
</dbReference>
<feature type="domain" description="Resolvase/invertase-type recombinase catalytic" evidence="8">
    <location>
        <begin position="1"/>
        <end position="138"/>
    </location>
</feature>
<evidence type="ECO:0000313" key="10">
    <source>
        <dbReference type="Proteomes" id="UP000010729"/>
    </source>
</evidence>
<dbReference type="CDD" id="cd03768">
    <property type="entry name" value="SR_ResInv"/>
    <property type="match status" value="1"/>
</dbReference>
<dbReference type="EMBL" id="ANPE02000067">
    <property type="protein sequence ID" value="EMY35647.1"/>
    <property type="molecule type" value="Genomic_DNA"/>
</dbReference>
<dbReference type="OrthoDB" id="3621759at2"/>
<evidence type="ECO:0000259" key="8">
    <source>
        <dbReference type="PROSITE" id="PS51736"/>
    </source>
</evidence>
<evidence type="ECO:0000256" key="5">
    <source>
        <dbReference type="PIRSR" id="PIRSR606118-50"/>
    </source>
</evidence>
<dbReference type="AlphaFoldDB" id="N1V6B5"/>
<comment type="caution">
    <text evidence="9">The sequence shown here is derived from an EMBL/GenBank/DDBJ whole genome shotgun (WGS) entry which is preliminary data.</text>
</comment>
<dbReference type="GO" id="GO:0003677">
    <property type="term" value="F:DNA binding"/>
    <property type="evidence" value="ECO:0007669"/>
    <property type="project" value="UniProtKB-KW"/>
</dbReference>
<dbReference type="SUPFAM" id="SSF46689">
    <property type="entry name" value="Homeodomain-like"/>
    <property type="match status" value="1"/>
</dbReference>
<dbReference type="InterPro" id="IPR006119">
    <property type="entry name" value="Resolv_N"/>
</dbReference>
<feature type="active site" description="O-(5'-phospho-DNA)-serine intermediate" evidence="5 6">
    <location>
        <position position="9"/>
    </location>
</feature>
<dbReference type="PANTHER" id="PTHR30461">
    <property type="entry name" value="DNA-INVERTASE FROM LAMBDOID PROPHAGE"/>
    <property type="match status" value="1"/>
</dbReference>
<comment type="similarity">
    <text evidence="1">Belongs to the site-specific recombinase resolvase family.</text>
</comment>
<dbReference type="Gene3D" id="1.10.10.60">
    <property type="entry name" value="Homeodomain-like"/>
    <property type="match status" value="1"/>
</dbReference>
<dbReference type="InterPro" id="IPR006118">
    <property type="entry name" value="Recombinase_CS"/>
</dbReference>
<dbReference type="SMART" id="SM00857">
    <property type="entry name" value="Resolvase"/>
    <property type="match status" value="1"/>
</dbReference>
<dbReference type="GO" id="GO:0015074">
    <property type="term" value="P:DNA integration"/>
    <property type="evidence" value="ECO:0007669"/>
    <property type="project" value="UniProtKB-KW"/>
</dbReference>
<evidence type="ECO:0000256" key="7">
    <source>
        <dbReference type="SAM" id="MobiDB-lite"/>
    </source>
</evidence>
<dbReference type="GO" id="GO:0000150">
    <property type="term" value="F:DNA strand exchange activity"/>
    <property type="evidence" value="ECO:0007669"/>
    <property type="project" value="InterPro"/>
</dbReference>
<dbReference type="InterPro" id="IPR036162">
    <property type="entry name" value="Resolvase-like_N_sf"/>
</dbReference>
<dbReference type="PROSITE" id="PS51736">
    <property type="entry name" value="RECOMBINASES_3"/>
    <property type="match status" value="1"/>
</dbReference>
<accession>N1V6B5</accession>
<dbReference type="Proteomes" id="UP000010729">
    <property type="component" value="Unassembled WGS sequence"/>
</dbReference>
<sequence>MRLGYARVSTIDQNASMQIEALVEAGVDRKRIFVDEMSGAKEARQRPQMRALLDYAREGDEILVWRIDRLGRSLVDVINTVEDIMERGIALRSIIDGVDPSSAQGRLQLHLFATLAEYERELINERVRAGVQAAKARGVKFGKQPPKQETVETKVKVARQLLSEGKTGRQAAEAVGWSRTTLYRYLKQFGAEQPAQDQVVVPSKGRSSYGSKKTLPARTPRGARG</sequence>
<dbReference type="SUPFAM" id="SSF53041">
    <property type="entry name" value="Resolvase-like"/>
    <property type="match status" value="1"/>
</dbReference>
<keyword evidence="2" id="KW-0229">DNA integration</keyword>
<dbReference type="InterPro" id="IPR009057">
    <property type="entry name" value="Homeodomain-like_sf"/>
</dbReference>
<organism evidence="9 10">
    <name type="scientific">Arthrobacter crystallopoietes BAB-32</name>
    <dbReference type="NCBI Taxonomy" id="1246476"/>
    <lineage>
        <taxon>Bacteria</taxon>
        <taxon>Bacillati</taxon>
        <taxon>Actinomycetota</taxon>
        <taxon>Actinomycetes</taxon>
        <taxon>Micrococcales</taxon>
        <taxon>Micrococcaceae</taxon>
        <taxon>Crystallibacter</taxon>
    </lineage>
</organism>
<keyword evidence="10" id="KW-1185">Reference proteome</keyword>
<evidence type="ECO:0000256" key="6">
    <source>
        <dbReference type="PROSITE-ProRule" id="PRU10137"/>
    </source>
</evidence>
<evidence type="ECO:0000313" key="9">
    <source>
        <dbReference type="EMBL" id="EMY35647.1"/>
    </source>
</evidence>
<protein>
    <submittedName>
        <fullName evidence="9">Resolvase domain-containing protein</fullName>
    </submittedName>
</protein>
<evidence type="ECO:0000256" key="2">
    <source>
        <dbReference type="ARBA" id="ARBA00022908"/>
    </source>
</evidence>
<reference evidence="9 10" key="1">
    <citation type="journal article" date="2013" name="Genome Announc.">
        <title>Draft Genome Sequence of Arthrobacter crystallopoietes Strain BAB-32, Revealing Genes for Bioremediation.</title>
        <authorList>
            <person name="Joshi M.N."/>
            <person name="Pandit A.S."/>
            <person name="Sharma A."/>
            <person name="Pandya R.V."/>
            <person name="Desai S.M."/>
            <person name="Saxena A.K."/>
            <person name="Bagatharia S.B."/>
        </authorList>
    </citation>
    <scope>NUCLEOTIDE SEQUENCE [LARGE SCALE GENOMIC DNA]</scope>
    <source>
        <strain evidence="9 10">BAB-32</strain>
    </source>
</reference>
<name>N1V6B5_9MICC</name>
<evidence type="ECO:0000256" key="3">
    <source>
        <dbReference type="ARBA" id="ARBA00023125"/>
    </source>
</evidence>
<dbReference type="Pfam" id="PF00239">
    <property type="entry name" value="Resolvase"/>
    <property type="match status" value="1"/>
</dbReference>
<dbReference type="PROSITE" id="PS00398">
    <property type="entry name" value="RECOMBINASES_2"/>
    <property type="match status" value="1"/>
</dbReference>
<keyword evidence="3" id="KW-0238">DNA-binding</keyword>
<evidence type="ECO:0000256" key="1">
    <source>
        <dbReference type="ARBA" id="ARBA00009913"/>
    </source>
</evidence>
<dbReference type="InterPro" id="IPR050639">
    <property type="entry name" value="SSR_resolvase"/>
</dbReference>
<gene>
    <name evidence="9" type="ORF">D477_003093</name>
</gene>
<dbReference type="Pfam" id="PF13384">
    <property type="entry name" value="HTH_23"/>
    <property type="match status" value="1"/>
</dbReference>
<proteinExistence type="inferred from homology"/>
<feature type="region of interest" description="Disordered" evidence="7">
    <location>
        <begin position="193"/>
        <end position="225"/>
    </location>
</feature>
<evidence type="ECO:0000256" key="4">
    <source>
        <dbReference type="ARBA" id="ARBA00023172"/>
    </source>
</evidence>